<feature type="chain" id="PRO_5040470963" evidence="2">
    <location>
        <begin position="24"/>
        <end position="162"/>
    </location>
</feature>
<evidence type="ECO:0000313" key="4">
    <source>
        <dbReference type="Proteomes" id="UP000800093"/>
    </source>
</evidence>
<feature type="region of interest" description="Disordered" evidence="1">
    <location>
        <begin position="24"/>
        <end position="93"/>
    </location>
</feature>
<sequence length="162" mass="17994">MGEVWQAPKLLAFFGIGTRSALAADADKPQAQQGRHDLRGKQEQGQGRHEEERAERAAGGRKRQHWATRIQHERPTRAAPAVRTTHINSVPPSKDCRSTLYVLGPTPKAEHIETLLEQRENALRLASARRAPQPPEPCLVSAHQPPPTPSIDSRFLIESPCE</sequence>
<dbReference type="Proteomes" id="UP000800093">
    <property type="component" value="Unassembled WGS sequence"/>
</dbReference>
<feature type="signal peptide" evidence="2">
    <location>
        <begin position="1"/>
        <end position="23"/>
    </location>
</feature>
<evidence type="ECO:0000256" key="2">
    <source>
        <dbReference type="SAM" id="SignalP"/>
    </source>
</evidence>
<proteinExistence type="predicted"/>
<accession>A0A9P4N0A6</accession>
<comment type="caution">
    <text evidence="3">The sequence shown here is derived from an EMBL/GenBank/DDBJ whole genome shotgun (WGS) entry which is preliminary data.</text>
</comment>
<organism evidence="3 4">
    <name type="scientific">Lojkania enalia</name>
    <dbReference type="NCBI Taxonomy" id="147567"/>
    <lineage>
        <taxon>Eukaryota</taxon>
        <taxon>Fungi</taxon>
        <taxon>Dikarya</taxon>
        <taxon>Ascomycota</taxon>
        <taxon>Pezizomycotina</taxon>
        <taxon>Dothideomycetes</taxon>
        <taxon>Pleosporomycetidae</taxon>
        <taxon>Pleosporales</taxon>
        <taxon>Pleosporales incertae sedis</taxon>
        <taxon>Lojkania</taxon>
    </lineage>
</organism>
<protein>
    <submittedName>
        <fullName evidence="3">Uncharacterized protein</fullName>
    </submittedName>
</protein>
<keyword evidence="2" id="KW-0732">Signal</keyword>
<name>A0A9P4N0A6_9PLEO</name>
<feature type="compositionally biased region" description="Basic and acidic residues" evidence="1">
    <location>
        <begin position="34"/>
        <end position="58"/>
    </location>
</feature>
<dbReference type="AlphaFoldDB" id="A0A9P4N0A6"/>
<dbReference type="EMBL" id="ML986684">
    <property type="protein sequence ID" value="KAF2260293.1"/>
    <property type="molecule type" value="Genomic_DNA"/>
</dbReference>
<evidence type="ECO:0000256" key="1">
    <source>
        <dbReference type="SAM" id="MobiDB-lite"/>
    </source>
</evidence>
<keyword evidence="4" id="KW-1185">Reference proteome</keyword>
<gene>
    <name evidence="3" type="ORF">CC78DRAFT_584966</name>
</gene>
<evidence type="ECO:0000313" key="3">
    <source>
        <dbReference type="EMBL" id="KAF2260293.1"/>
    </source>
</evidence>
<reference evidence="4" key="1">
    <citation type="journal article" date="2020" name="Stud. Mycol.">
        <title>101 Dothideomycetes genomes: A test case for predicting lifestyles and emergence of pathogens.</title>
        <authorList>
            <person name="Haridas S."/>
            <person name="Albert R."/>
            <person name="Binder M."/>
            <person name="Bloem J."/>
            <person name="LaButti K."/>
            <person name="Salamov A."/>
            <person name="Andreopoulos B."/>
            <person name="Baker S."/>
            <person name="Barry K."/>
            <person name="Bills G."/>
            <person name="Bluhm B."/>
            <person name="Cannon C."/>
            <person name="Castanera R."/>
            <person name="Culley D."/>
            <person name="Daum C."/>
            <person name="Ezra D."/>
            <person name="Gonzalez J."/>
            <person name="Henrissat B."/>
            <person name="Kuo A."/>
            <person name="Liang C."/>
            <person name="Lipzen A."/>
            <person name="Lutzoni F."/>
            <person name="Magnuson J."/>
            <person name="Mondo S."/>
            <person name="Nolan M."/>
            <person name="Ohm R."/>
            <person name="Pangilinan J."/>
            <person name="Park H.-J."/>
            <person name="Ramirez L."/>
            <person name="Alfaro M."/>
            <person name="Sun H."/>
            <person name="Tritt A."/>
            <person name="Yoshinaga Y."/>
            <person name="Zwiers L.-H."/>
            <person name="Turgeon B."/>
            <person name="Goodwin S."/>
            <person name="Spatafora J."/>
            <person name="Crous P."/>
            <person name="Grigoriev I."/>
        </authorList>
    </citation>
    <scope>NUCLEOTIDE SEQUENCE [LARGE SCALE GENOMIC DNA]</scope>
    <source>
        <strain evidence="4">CBS 304.66</strain>
    </source>
</reference>
<feature type="region of interest" description="Disordered" evidence="1">
    <location>
        <begin position="127"/>
        <end position="153"/>
    </location>
</feature>